<evidence type="ECO:0000256" key="6">
    <source>
        <dbReference type="ARBA" id="ARBA00022741"/>
    </source>
</evidence>
<keyword evidence="9" id="KW-0067">ATP-binding</keyword>
<evidence type="ECO:0000256" key="4">
    <source>
        <dbReference type="ARBA" id="ARBA00022679"/>
    </source>
</evidence>
<proteinExistence type="inferred from homology"/>
<organism evidence="11">
    <name type="scientific">viral metagenome</name>
    <dbReference type="NCBI Taxonomy" id="1070528"/>
    <lineage>
        <taxon>unclassified sequences</taxon>
        <taxon>metagenomes</taxon>
        <taxon>organismal metagenomes</taxon>
    </lineage>
</organism>
<dbReference type="InterPro" id="IPR001267">
    <property type="entry name" value="Thymidine_kinase"/>
</dbReference>
<protein>
    <recommendedName>
        <fullName evidence="2">thymidine kinase</fullName>
        <ecNumber evidence="2">2.7.1.21</ecNumber>
    </recommendedName>
</protein>
<dbReference type="GO" id="GO:0071897">
    <property type="term" value="P:DNA biosynthetic process"/>
    <property type="evidence" value="ECO:0007669"/>
    <property type="project" value="UniProtKB-KW"/>
</dbReference>
<keyword evidence="7" id="KW-0418">Kinase</keyword>
<dbReference type="GO" id="GO:0004797">
    <property type="term" value="F:thymidine kinase activity"/>
    <property type="evidence" value="ECO:0007669"/>
    <property type="project" value="UniProtKB-EC"/>
</dbReference>
<evidence type="ECO:0000256" key="5">
    <source>
        <dbReference type="ARBA" id="ARBA00022723"/>
    </source>
</evidence>
<sequence>MSGKLTIILGPMFSGKTTELIKNINRARSIGLKVFVVHNHNDTRYGENYICSHLQEKIESHPCQNLNDLLTNQTYQESTILVIEEAQFFDKLYDFVVDQVDNNNKHIILSGLDGDYKRQPFKCNGNMDLLRLIPMSDDIIKLKAYCAKCCDGTPAIFSHLIKTNTKTTTNTNTNNEIILGGLDKFIALCRRHYLEEYSQAEYNNPA</sequence>
<keyword evidence="4" id="KW-0808">Transferase</keyword>
<evidence type="ECO:0000256" key="3">
    <source>
        <dbReference type="ARBA" id="ARBA00022634"/>
    </source>
</evidence>
<dbReference type="PANTHER" id="PTHR11441:SF0">
    <property type="entry name" value="THYMIDINE KINASE, CYTOSOLIC"/>
    <property type="match status" value="1"/>
</dbReference>
<reference evidence="11" key="1">
    <citation type="journal article" date="2020" name="Nature">
        <title>Giant virus diversity and host interactions through global metagenomics.</title>
        <authorList>
            <person name="Schulz F."/>
            <person name="Roux S."/>
            <person name="Paez-Espino D."/>
            <person name="Jungbluth S."/>
            <person name="Walsh D.A."/>
            <person name="Denef V.J."/>
            <person name="McMahon K.D."/>
            <person name="Konstantinidis K.T."/>
            <person name="Eloe-Fadrosh E.A."/>
            <person name="Kyrpides N.C."/>
            <person name="Woyke T."/>
        </authorList>
    </citation>
    <scope>NUCLEOTIDE SEQUENCE</scope>
    <source>
        <strain evidence="11">GVMAG-M-3300023179-150</strain>
    </source>
</reference>
<name>A0A6C0E8G4_9ZZZZ</name>
<evidence type="ECO:0000256" key="9">
    <source>
        <dbReference type="ARBA" id="ARBA00022840"/>
    </source>
</evidence>
<evidence type="ECO:0000256" key="8">
    <source>
        <dbReference type="ARBA" id="ARBA00022833"/>
    </source>
</evidence>
<keyword evidence="3" id="KW-0237">DNA synthesis</keyword>
<dbReference type="InterPro" id="IPR027417">
    <property type="entry name" value="P-loop_NTPase"/>
</dbReference>
<keyword evidence="6" id="KW-0547">Nucleotide-binding</keyword>
<dbReference type="PANTHER" id="PTHR11441">
    <property type="entry name" value="THYMIDINE KINASE"/>
    <property type="match status" value="1"/>
</dbReference>
<comment type="catalytic activity">
    <reaction evidence="10">
        <text>thymidine + ATP = dTMP + ADP + H(+)</text>
        <dbReference type="Rhea" id="RHEA:19129"/>
        <dbReference type="ChEBI" id="CHEBI:15378"/>
        <dbReference type="ChEBI" id="CHEBI:17748"/>
        <dbReference type="ChEBI" id="CHEBI:30616"/>
        <dbReference type="ChEBI" id="CHEBI:63528"/>
        <dbReference type="ChEBI" id="CHEBI:456216"/>
        <dbReference type="EC" id="2.7.1.21"/>
    </reaction>
</comment>
<dbReference type="Pfam" id="PF00265">
    <property type="entry name" value="TK"/>
    <property type="match status" value="1"/>
</dbReference>
<dbReference type="FunFam" id="3.40.50.300:FF:000948">
    <property type="entry name" value="Thymidine kinase"/>
    <property type="match status" value="1"/>
</dbReference>
<dbReference type="Gene3D" id="3.30.60.20">
    <property type="match status" value="1"/>
</dbReference>
<dbReference type="EC" id="2.7.1.21" evidence="2"/>
<evidence type="ECO:0000256" key="10">
    <source>
        <dbReference type="ARBA" id="ARBA00048254"/>
    </source>
</evidence>
<keyword evidence="5" id="KW-0479">Metal-binding</keyword>
<evidence type="ECO:0000256" key="1">
    <source>
        <dbReference type="ARBA" id="ARBA00007587"/>
    </source>
</evidence>
<dbReference type="AlphaFoldDB" id="A0A6C0E8G4"/>
<comment type="similarity">
    <text evidence="1">Belongs to the thymidine kinase family.</text>
</comment>
<dbReference type="GO" id="GO:0005524">
    <property type="term" value="F:ATP binding"/>
    <property type="evidence" value="ECO:0007669"/>
    <property type="project" value="UniProtKB-KW"/>
</dbReference>
<accession>A0A6C0E8G4</accession>
<keyword evidence="8" id="KW-0862">Zinc</keyword>
<evidence type="ECO:0000256" key="7">
    <source>
        <dbReference type="ARBA" id="ARBA00022777"/>
    </source>
</evidence>
<dbReference type="PIRSF" id="PIRSF035805">
    <property type="entry name" value="TK_cell"/>
    <property type="match status" value="1"/>
</dbReference>
<evidence type="ECO:0000256" key="2">
    <source>
        <dbReference type="ARBA" id="ARBA00012118"/>
    </source>
</evidence>
<evidence type="ECO:0000313" key="11">
    <source>
        <dbReference type="EMBL" id="QHT24559.1"/>
    </source>
</evidence>
<dbReference type="GO" id="GO:0046104">
    <property type="term" value="P:thymidine metabolic process"/>
    <property type="evidence" value="ECO:0007669"/>
    <property type="project" value="TreeGrafter"/>
</dbReference>
<dbReference type="Gene3D" id="3.40.50.300">
    <property type="entry name" value="P-loop containing nucleotide triphosphate hydrolases"/>
    <property type="match status" value="1"/>
</dbReference>
<dbReference type="EMBL" id="MN739746">
    <property type="protein sequence ID" value="QHT24559.1"/>
    <property type="molecule type" value="Genomic_DNA"/>
</dbReference>
<dbReference type="GO" id="GO:0046872">
    <property type="term" value="F:metal ion binding"/>
    <property type="evidence" value="ECO:0007669"/>
    <property type="project" value="UniProtKB-KW"/>
</dbReference>
<dbReference type="SUPFAM" id="SSF52540">
    <property type="entry name" value="P-loop containing nucleoside triphosphate hydrolases"/>
    <property type="match status" value="1"/>
</dbReference>